<dbReference type="CDD" id="cd05154">
    <property type="entry name" value="ACAD10_11_N-like"/>
    <property type="match status" value="1"/>
</dbReference>
<dbReference type="AlphaFoldDB" id="A0A3B1AR47"/>
<dbReference type="InterPro" id="IPR052898">
    <property type="entry name" value="ACAD10-like"/>
</dbReference>
<reference evidence="2" key="1">
    <citation type="submission" date="2018-06" db="EMBL/GenBank/DDBJ databases">
        <authorList>
            <person name="Zhirakovskaya E."/>
        </authorList>
    </citation>
    <scope>NUCLEOTIDE SEQUENCE</scope>
</reference>
<dbReference type="SUPFAM" id="SSF56112">
    <property type="entry name" value="Protein kinase-like (PK-like)"/>
    <property type="match status" value="1"/>
</dbReference>
<dbReference type="EMBL" id="UOFW01000240">
    <property type="protein sequence ID" value="VAX08429.1"/>
    <property type="molecule type" value="Genomic_DNA"/>
</dbReference>
<feature type="domain" description="Aminoglycoside phosphotransferase" evidence="1">
    <location>
        <begin position="25"/>
        <end position="246"/>
    </location>
</feature>
<dbReference type="InterPro" id="IPR002575">
    <property type="entry name" value="Aminoglycoside_PTrfase"/>
</dbReference>
<evidence type="ECO:0000313" key="2">
    <source>
        <dbReference type="EMBL" id="VAX08429.1"/>
    </source>
</evidence>
<keyword evidence="2" id="KW-0808">Transferase</keyword>
<dbReference type="InterPro" id="IPR041726">
    <property type="entry name" value="ACAD10_11_N"/>
</dbReference>
<dbReference type="PANTHER" id="PTHR47829">
    <property type="entry name" value="HYDROLASE, PUTATIVE (AFU_ORTHOLOGUE AFUA_1G12880)-RELATED"/>
    <property type="match status" value="1"/>
</dbReference>
<dbReference type="PANTHER" id="PTHR47829:SF3">
    <property type="entry name" value="AMINOGLYCOSIDE PHOSPHOTRANSFERASE DOMAIN-CONTAINING PROTEIN"/>
    <property type="match status" value="1"/>
</dbReference>
<proteinExistence type="predicted"/>
<sequence>MMIDEQKLNTYLERHMDGFKGPLSLKKFAGGQSNPTFLMTAQSGKYVLRSKPPGILLKSAHAIDREYQVTKALCGTDVPIATPRHLCLDEKIIGSWFYVMDFMEGRIFWAPSLPDVGRDDRTAMYHEMNRVLAAIHSVDLAAEGLLDYGKPGNYFDRQIGRWTKQYKASETEHIAPMEQLINWISRNIPEDDGKVSLIHGDFRLDNFIFHPTKSKIIAVVDWELSTLGHPLADLAYQCMQWRMPHDSLIKGLGGIDRADLGIPTEEDYIAEYASRMKLGHIDHWPFYLAFSFFRLAAIVQGVMKRSLDGNASNKKAQDVGKLTRPLAEKAIEILKEYQKI</sequence>
<name>A0A3B1AR47_9ZZZZ</name>
<protein>
    <submittedName>
        <fullName evidence="2">Acyl-CoA dehydrogenase, putative phosphotransferase</fullName>
    </submittedName>
</protein>
<organism evidence="2">
    <name type="scientific">hydrothermal vent metagenome</name>
    <dbReference type="NCBI Taxonomy" id="652676"/>
    <lineage>
        <taxon>unclassified sequences</taxon>
        <taxon>metagenomes</taxon>
        <taxon>ecological metagenomes</taxon>
    </lineage>
</organism>
<dbReference type="Pfam" id="PF01636">
    <property type="entry name" value="APH"/>
    <property type="match status" value="1"/>
</dbReference>
<accession>A0A3B1AR47</accession>
<dbReference type="InterPro" id="IPR011009">
    <property type="entry name" value="Kinase-like_dom_sf"/>
</dbReference>
<gene>
    <name evidence="2" type="ORF">MNBD_ALPHA03-903</name>
</gene>
<dbReference type="Gene3D" id="3.30.200.20">
    <property type="entry name" value="Phosphorylase Kinase, domain 1"/>
    <property type="match status" value="1"/>
</dbReference>
<evidence type="ECO:0000259" key="1">
    <source>
        <dbReference type="Pfam" id="PF01636"/>
    </source>
</evidence>
<dbReference type="GO" id="GO:0016740">
    <property type="term" value="F:transferase activity"/>
    <property type="evidence" value="ECO:0007669"/>
    <property type="project" value="UniProtKB-KW"/>
</dbReference>
<dbReference type="Gene3D" id="3.90.1200.10">
    <property type="match status" value="1"/>
</dbReference>